<proteinExistence type="predicted"/>
<protein>
    <submittedName>
        <fullName evidence="2">Zinc dependent phospholipase C</fullName>
    </submittedName>
</protein>
<sequence>MGSRIMHAIIGNRIAEILEIEDRTSFMAGSVAADAVFSVDEKNASHFFVGDAEDYTRRVDFEGFLEKYSSEFKRKNPYLLGYYAHLAADDIWLKGFYLSWLRNRMNADKEMYKIYHNDFRLLNGKLIEHYGVANELKQAFSQLPAIIDLEEVKAKEVQELIPYVLGDMEYEKSVLDEELKVFTLVQIVGYLETSIGLGVLKLREILK</sequence>
<evidence type="ECO:0000313" key="3">
    <source>
        <dbReference type="Proteomes" id="UP000255326"/>
    </source>
</evidence>
<evidence type="ECO:0000259" key="1">
    <source>
        <dbReference type="Pfam" id="PF00882"/>
    </source>
</evidence>
<name>A0A370GED8_9BACI</name>
<evidence type="ECO:0000313" key="2">
    <source>
        <dbReference type="EMBL" id="RDI42168.1"/>
    </source>
</evidence>
<dbReference type="RefSeq" id="WP_114745569.1">
    <property type="nucleotide sequence ID" value="NZ_QQAY01000005.1"/>
</dbReference>
<dbReference type="Pfam" id="PF00882">
    <property type="entry name" value="Zn_dep_PLPC"/>
    <property type="match status" value="1"/>
</dbReference>
<feature type="domain" description="Phospholipase C/D" evidence="1">
    <location>
        <begin position="6"/>
        <end position="89"/>
    </location>
</feature>
<dbReference type="Proteomes" id="UP000255326">
    <property type="component" value="Unassembled WGS sequence"/>
</dbReference>
<dbReference type="OrthoDB" id="9810012at2"/>
<keyword evidence="3" id="KW-1185">Reference proteome</keyword>
<comment type="caution">
    <text evidence="2">The sequence shown here is derived from an EMBL/GenBank/DDBJ whole genome shotgun (WGS) entry which is preliminary data.</text>
</comment>
<dbReference type="InterPro" id="IPR029002">
    <property type="entry name" value="PLPC/GPLD1"/>
</dbReference>
<accession>A0A370GED8</accession>
<gene>
    <name evidence="2" type="ORF">DFR59_1057</name>
</gene>
<reference evidence="2 3" key="1">
    <citation type="submission" date="2018-07" db="EMBL/GenBank/DDBJ databases">
        <title>Genomic Encyclopedia of Type Strains, Phase IV (KMG-IV): sequencing the most valuable type-strain genomes for metagenomic binning, comparative biology and taxonomic classification.</title>
        <authorList>
            <person name="Goeker M."/>
        </authorList>
    </citation>
    <scope>NUCLEOTIDE SEQUENCE [LARGE SCALE GENOMIC DNA]</scope>
    <source>
        <strain evidence="2 3">DSM 25281</strain>
    </source>
</reference>
<dbReference type="AlphaFoldDB" id="A0A370GED8"/>
<organism evidence="2 3">
    <name type="scientific">Falsibacillus pallidus</name>
    <dbReference type="NCBI Taxonomy" id="493781"/>
    <lineage>
        <taxon>Bacteria</taxon>
        <taxon>Bacillati</taxon>
        <taxon>Bacillota</taxon>
        <taxon>Bacilli</taxon>
        <taxon>Bacillales</taxon>
        <taxon>Bacillaceae</taxon>
        <taxon>Falsibacillus</taxon>
    </lineage>
</organism>
<dbReference type="EMBL" id="QQAY01000005">
    <property type="protein sequence ID" value="RDI42168.1"/>
    <property type="molecule type" value="Genomic_DNA"/>
</dbReference>